<feature type="transmembrane region" description="Helical" evidence="1">
    <location>
        <begin position="118"/>
        <end position="136"/>
    </location>
</feature>
<keyword evidence="1" id="KW-0812">Transmembrane</keyword>
<evidence type="ECO:0000256" key="1">
    <source>
        <dbReference type="SAM" id="Phobius"/>
    </source>
</evidence>
<evidence type="ECO:0000313" key="2">
    <source>
        <dbReference type="EMBL" id="TKJ40366.1"/>
    </source>
</evidence>
<dbReference type="AlphaFoldDB" id="A0A532UZI8"/>
<proteinExistence type="predicted"/>
<keyword evidence="1" id="KW-1133">Transmembrane helix</keyword>
<organism evidence="2 3">
    <name type="scientific">candidate division LCP-89 bacterium B3_LCP</name>
    <dbReference type="NCBI Taxonomy" id="2012998"/>
    <lineage>
        <taxon>Bacteria</taxon>
        <taxon>Pseudomonadati</taxon>
        <taxon>Bacteria division LCP-89</taxon>
    </lineage>
</organism>
<protein>
    <recommendedName>
        <fullName evidence="4">Holin of 3TMs, for gene-transfer release</fullName>
    </recommendedName>
</protein>
<keyword evidence="1" id="KW-0472">Membrane</keyword>
<evidence type="ECO:0008006" key="4">
    <source>
        <dbReference type="Google" id="ProtNLM"/>
    </source>
</evidence>
<dbReference type="InterPro" id="IPR021497">
    <property type="entry name" value="GTA_holin_3TM"/>
</dbReference>
<dbReference type="EMBL" id="NJBN01000005">
    <property type="protein sequence ID" value="TKJ40366.1"/>
    <property type="molecule type" value="Genomic_DNA"/>
</dbReference>
<reference evidence="2 3" key="1">
    <citation type="submission" date="2017-06" db="EMBL/GenBank/DDBJ databases">
        <title>Novel microbial phyla capable of carbon fixation and sulfur reduction in deep-sea sediments.</title>
        <authorList>
            <person name="Huang J."/>
            <person name="Baker B."/>
            <person name="Wang Y."/>
        </authorList>
    </citation>
    <scope>NUCLEOTIDE SEQUENCE [LARGE SCALE GENOMIC DNA]</scope>
    <source>
        <strain evidence="2">B3_LCP</strain>
    </source>
</reference>
<dbReference type="Proteomes" id="UP000319619">
    <property type="component" value="Unassembled WGS sequence"/>
</dbReference>
<accession>A0A532UZI8</accession>
<name>A0A532UZI8_UNCL8</name>
<sequence>MSFITKILGGSIGKVVESVGGVVDKFHLSGEEKQKFKLEMETLLQRRDAEIEETIRTELEAKKQVLVAELTQGDSYTKRARPTVVYAGLVFILFNYCIVPTIQSFSNVPVEAFKLPTEFWYGWTGIVGTWAIGRSVEKRGGSNRVTNMITGSGSSKLFDDAIG</sequence>
<evidence type="ECO:0000313" key="3">
    <source>
        <dbReference type="Proteomes" id="UP000319619"/>
    </source>
</evidence>
<comment type="caution">
    <text evidence="2">The sequence shown here is derived from an EMBL/GenBank/DDBJ whole genome shotgun (WGS) entry which is preliminary data.</text>
</comment>
<dbReference type="Pfam" id="PF11351">
    <property type="entry name" value="GTA_holin_3TM"/>
    <property type="match status" value="1"/>
</dbReference>
<gene>
    <name evidence="2" type="ORF">CEE37_08545</name>
</gene>
<feature type="transmembrane region" description="Helical" evidence="1">
    <location>
        <begin position="84"/>
        <end position="106"/>
    </location>
</feature>